<dbReference type="Gene3D" id="3.40.720.10">
    <property type="entry name" value="Alkaline Phosphatase, subunit A"/>
    <property type="match status" value="1"/>
</dbReference>
<dbReference type="GO" id="GO:0004065">
    <property type="term" value="F:arylsulfatase activity"/>
    <property type="evidence" value="ECO:0007669"/>
    <property type="project" value="UniProtKB-EC"/>
</dbReference>
<name>A0A517QTB7_9PLAN</name>
<keyword evidence="2 5" id="KW-0378">Hydrolase</keyword>
<evidence type="ECO:0000256" key="2">
    <source>
        <dbReference type="ARBA" id="ARBA00022801"/>
    </source>
</evidence>
<feature type="chain" id="PRO_5022155762" evidence="3">
    <location>
        <begin position="24"/>
        <end position="474"/>
    </location>
</feature>
<dbReference type="InterPro" id="IPR050738">
    <property type="entry name" value="Sulfatase"/>
</dbReference>
<evidence type="ECO:0000313" key="6">
    <source>
        <dbReference type="Proteomes" id="UP000315724"/>
    </source>
</evidence>
<dbReference type="EC" id="3.1.6.1" evidence="5"/>
<dbReference type="EMBL" id="CP036267">
    <property type="protein sequence ID" value="QDT34884.1"/>
    <property type="molecule type" value="Genomic_DNA"/>
</dbReference>
<organism evidence="5 6">
    <name type="scientific">Thalassoglobus polymorphus</name>
    <dbReference type="NCBI Taxonomy" id="2527994"/>
    <lineage>
        <taxon>Bacteria</taxon>
        <taxon>Pseudomonadati</taxon>
        <taxon>Planctomycetota</taxon>
        <taxon>Planctomycetia</taxon>
        <taxon>Planctomycetales</taxon>
        <taxon>Planctomycetaceae</taxon>
        <taxon>Thalassoglobus</taxon>
    </lineage>
</organism>
<proteinExistence type="inferred from homology"/>
<dbReference type="InterPro" id="IPR017850">
    <property type="entry name" value="Alkaline_phosphatase_core_sf"/>
</dbReference>
<gene>
    <name evidence="5" type="primary">atsA_40</name>
    <name evidence="5" type="ORF">Mal48_41570</name>
</gene>
<keyword evidence="6" id="KW-1185">Reference proteome</keyword>
<dbReference type="KEGG" id="tpol:Mal48_41570"/>
<evidence type="ECO:0000256" key="3">
    <source>
        <dbReference type="SAM" id="SignalP"/>
    </source>
</evidence>
<comment type="similarity">
    <text evidence="1">Belongs to the sulfatase family.</text>
</comment>
<accession>A0A517QTB7</accession>
<dbReference type="Pfam" id="PF00884">
    <property type="entry name" value="Sulfatase"/>
    <property type="match status" value="1"/>
</dbReference>
<dbReference type="Gene3D" id="3.30.1120.10">
    <property type="match status" value="1"/>
</dbReference>
<dbReference type="PANTHER" id="PTHR42693">
    <property type="entry name" value="ARYLSULFATASE FAMILY MEMBER"/>
    <property type="match status" value="1"/>
</dbReference>
<sequence length="474" mass="53024" precursor="true">MIRLQCVLSALLIHLLLPMPVSSATPDHIILVMADDMGWGQTEYANHPILKTPNLNAMAANGLRFDRFYAGAPNCSPTRATVLTGRTNDRTGVLNHGVPLRPQEKTVAQALKKAGYATAHFGKWHLNGMRGPGAPILKDDIRSPGAFGFDTWLSVTNFFDRDPILSRMGKFEEFQGDSSEIIVDEAVKFIQKNVEAGKPSFSVIWYGTPHSPFMADEDDKAPFPKLKDPSLSHYGELVAMDRSIGTLRSALQEMDIAENTFLMFNSDNGGLPRITPGTVGNLRGFKNSVYEGGLRVPAIIEWPAVIQTPRVTQFPACTMDIFPTLVEIAELPESSMLSVRDGMSITPLFQKEIAQRPEPMGFRHTNRVALIDNDYKLITQKLGSGKYELYNLKSDQQEKMDLLESQPEIAQRMIAAMQAWNESIEKSIEGDDYPEGKVIPADPGPSTWMTLKEYEPYLEGWKDRPEFRRYIKIQ</sequence>
<keyword evidence="3" id="KW-0732">Signal</keyword>
<dbReference type="InterPro" id="IPR000917">
    <property type="entry name" value="Sulfatase_N"/>
</dbReference>
<dbReference type="SUPFAM" id="SSF53649">
    <property type="entry name" value="Alkaline phosphatase-like"/>
    <property type="match status" value="1"/>
</dbReference>
<evidence type="ECO:0000259" key="4">
    <source>
        <dbReference type="Pfam" id="PF00884"/>
    </source>
</evidence>
<feature type="signal peptide" evidence="3">
    <location>
        <begin position="1"/>
        <end position="23"/>
    </location>
</feature>
<reference evidence="5 6" key="1">
    <citation type="submission" date="2019-02" db="EMBL/GenBank/DDBJ databases">
        <title>Deep-cultivation of Planctomycetes and their phenomic and genomic characterization uncovers novel biology.</title>
        <authorList>
            <person name="Wiegand S."/>
            <person name="Jogler M."/>
            <person name="Boedeker C."/>
            <person name="Pinto D."/>
            <person name="Vollmers J."/>
            <person name="Rivas-Marin E."/>
            <person name="Kohn T."/>
            <person name="Peeters S.H."/>
            <person name="Heuer A."/>
            <person name="Rast P."/>
            <person name="Oberbeckmann S."/>
            <person name="Bunk B."/>
            <person name="Jeske O."/>
            <person name="Meyerdierks A."/>
            <person name="Storesund J.E."/>
            <person name="Kallscheuer N."/>
            <person name="Luecker S."/>
            <person name="Lage O.M."/>
            <person name="Pohl T."/>
            <person name="Merkel B.J."/>
            <person name="Hornburger P."/>
            <person name="Mueller R.-W."/>
            <person name="Bruemmer F."/>
            <person name="Labrenz M."/>
            <person name="Spormann A.M."/>
            <person name="Op den Camp H."/>
            <person name="Overmann J."/>
            <person name="Amann R."/>
            <person name="Jetten M.S.M."/>
            <person name="Mascher T."/>
            <person name="Medema M.H."/>
            <person name="Devos D.P."/>
            <person name="Kaster A.-K."/>
            <person name="Ovreas L."/>
            <person name="Rohde M."/>
            <person name="Galperin M.Y."/>
            <person name="Jogler C."/>
        </authorList>
    </citation>
    <scope>NUCLEOTIDE SEQUENCE [LARGE SCALE GENOMIC DNA]</scope>
    <source>
        <strain evidence="5 6">Mal48</strain>
    </source>
</reference>
<evidence type="ECO:0000313" key="5">
    <source>
        <dbReference type="EMBL" id="QDT34884.1"/>
    </source>
</evidence>
<dbReference type="PANTHER" id="PTHR42693:SF53">
    <property type="entry name" value="ENDO-4-O-SULFATASE"/>
    <property type="match status" value="1"/>
</dbReference>
<feature type="domain" description="Sulfatase N-terminal" evidence="4">
    <location>
        <begin position="28"/>
        <end position="329"/>
    </location>
</feature>
<dbReference type="AlphaFoldDB" id="A0A517QTB7"/>
<dbReference type="Proteomes" id="UP000315724">
    <property type="component" value="Chromosome"/>
</dbReference>
<protein>
    <submittedName>
        <fullName evidence="5">Arylsulfatase</fullName>
        <ecNumber evidence="5">3.1.6.1</ecNumber>
    </submittedName>
</protein>
<evidence type="ECO:0000256" key="1">
    <source>
        <dbReference type="ARBA" id="ARBA00008779"/>
    </source>
</evidence>